<feature type="domain" description="Mur ligase C-terminal" evidence="11">
    <location>
        <begin position="313"/>
        <end position="435"/>
    </location>
</feature>
<evidence type="ECO:0000256" key="1">
    <source>
        <dbReference type="ARBA" id="ARBA00022598"/>
    </source>
</evidence>
<keyword evidence="6 9" id="KW-0573">Peptidoglycan synthesis</keyword>
<keyword evidence="1 9" id="KW-0436">Ligase</keyword>
<keyword evidence="4 9" id="KW-0067">ATP-binding</keyword>
<keyword evidence="2 9" id="KW-0132">Cell division</keyword>
<dbReference type="InterPro" id="IPR036565">
    <property type="entry name" value="Mur-like_cat_sf"/>
</dbReference>
<dbReference type="InterPro" id="IPR050061">
    <property type="entry name" value="MurCDEF_pg_biosynth"/>
</dbReference>
<dbReference type="EMBL" id="JBHLSS010000031">
    <property type="protein sequence ID" value="MFC0708927.1"/>
    <property type="molecule type" value="Genomic_DNA"/>
</dbReference>
<comment type="cofactor">
    <cofactor evidence="9">
        <name>Mg(2+)</name>
        <dbReference type="ChEBI" id="CHEBI:18420"/>
    </cofactor>
</comment>
<comment type="function">
    <text evidence="9">Reutilizes the intact tripeptide L-alanyl-gamma-D-glutamyl-meso-diaminopimelate by linking it to UDP-N-acetylmuramate.</text>
</comment>
<dbReference type="GO" id="GO:0106418">
    <property type="term" value="F:UDP-N-acetylmuramate-L-alanyl-gamma-D-glutamyl-meso-2,6-diaminoheptanedioate ligase activity"/>
    <property type="evidence" value="ECO:0007669"/>
    <property type="project" value="UniProtKB-EC"/>
</dbReference>
<dbReference type="InterPro" id="IPR036615">
    <property type="entry name" value="Mur_ligase_C_dom_sf"/>
</dbReference>
<keyword evidence="5 9" id="KW-0133">Cell shape</keyword>
<comment type="caution">
    <text evidence="13">The sequence shown here is derived from an EMBL/GenBank/DDBJ whole genome shotgun (WGS) entry which is preliminary data.</text>
</comment>
<dbReference type="PANTHER" id="PTHR43445:SF5">
    <property type="entry name" value="UDP-N-ACETYLMURAMATE--L-ALANYL-GAMMA-D-GLUTAMYL-MESO-2,6-DIAMINOHEPTANDIOATE LIGASE"/>
    <property type="match status" value="1"/>
</dbReference>
<dbReference type="SUPFAM" id="SSF53244">
    <property type="entry name" value="MurD-like peptide ligases, peptide-binding domain"/>
    <property type="match status" value="1"/>
</dbReference>
<comment type="catalytic activity">
    <reaction evidence="9">
        <text>UDP-N-acetyl-alpha-D-muramate + L-alanyl-gamma-D-glutamyl-meso-2,6-diaminopimelate + ATP = UDP-N-acetyl-alpha-D-muramoyl-L-alanyl-gamma-D-glutamyl-meso-2,6-diaminopimelate + ADP + phosphate + H(+)</text>
        <dbReference type="Rhea" id="RHEA:29563"/>
        <dbReference type="ChEBI" id="CHEBI:15378"/>
        <dbReference type="ChEBI" id="CHEBI:30616"/>
        <dbReference type="ChEBI" id="CHEBI:43474"/>
        <dbReference type="ChEBI" id="CHEBI:61401"/>
        <dbReference type="ChEBI" id="CHEBI:70757"/>
        <dbReference type="ChEBI" id="CHEBI:83905"/>
        <dbReference type="ChEBI" id="CHEBI:456216"/>
        <dbReference type="EC" id="6.3.2.45"/>
    </reaction>
</comment>
<evidence type="ECO:0000259" key="12">
    <source>
        <dbReference type="Pfam" id="PF08245"/>
    </source>
</evidence>
<evidence type="ECO:0000259" key="11">
    <source>
        <dbReference type="Pfam" id="PF02875"/>
    </source>
</evidence>
<organism evidence="13 14">
    <name type="scientific">Azorhizophilus paspali</name>
    <name type="common">Azotobacter paspali</name>
    <dbReference type="NCBI Taxonomy" id="69963"/>
    <lineage>
        <taxon>Bacteria</taxon>
        <taxon>Pseudomonadati</taxon>
        <taxon>Pseudomonadota</taxon>
        <taxon>Gammaproteobacteria</taxon>
        <taxon>Pseudomonadales</taxon>
        <taxon>Pseudomonadaceae</taxon>
        <taxon>Azorhizophilus</taxon>
    </lineage>
</organism>
<dbReference type="InterPro" id="IPR000713">
    <property type="entry name" value="Mur_ligase_N"/>
</dbReference>
<keyword evidence="3 9" id="KW-0547">Nucleotide-binding</keyword>
<comment type="similarity">
    <text evidence="9">Belongs to the MurCDEF family. Mpl subfamily.</text>
</comment>
<evidence type="ECO:0000259" key="10">
    <source>
        <dbReference type="Pfam" id="PF01225"/>
    </source>
</evidence>
<dbReference type="InterPro" id="IPR005757">
    <property type="entry name" value="Mpl"/>
</dbReference>
<keyword evidence="7 9" id="KW-0131">Cell cycle</keyword>
<evidence type="ECO:0000256" key="6">
    <source>
        <dbReference type="ARBA" id="ARBA00022984"/>
    </source>
</evidence>
<dbReference type="SUPFAM" id="SSF51984">
    <property type="entry name" value="MurCD N-terminal domain"/>
    <property type="match status" value="1"/>
</dbReference>
<keyword evidence="8 9" id="KW-0961">Cell wall biogenesis/degradation</keyword>
<keyword evidence="9" id="KW-0460">Magnesium</keyword>
<reference evidence="13 14" key="1">
    <citation type="submission" date="2024-09" db="EMBL/GenBank/DDBJ databases">
        <authorList>
            <person name="Sun Q."/>
            <person name="Mori K."/>
        </authorList>
    </citation>
    <scope>NUCLEOTIDE SEQUENCE [LARGE SCALE GENOMIC DNA]</scope>
    <source>
        <strain evidence="13 14">NCAIM B.01794</strain>
    </source>
</reference>
<dbReference type="PANTHER" id="PTHR43445">
    <property type="entry name" value="UDP-N-ACETYLMURAMATE--L-ALANINE LIGASE-RELATED"/>
    <property type="match status" value="1"/>
</dbReference>
<comment type="pathway">
    <text evidence="9">Cell wall biogenesis; peptidoglycan recycling.</text>
</comment>
<feature type="domain" description="Mur ligase N-terminal catalytic" evidence="10">
    <location>
        <begin position="2"/>
        <end position="99"/>
    </location>
</feature>
<evidence type="ECO:0000313" key="13">
    <source>
        <dbReference type="EMBL" id="MFC0708927.1"/>
    </source>
</evidence>
<dbReference type="Proteomes" id="UP001589891">
    <property type="component" value="Unassembled WGS sequence"/>
</dbReference>
<dbReference type="Pfam" id="PF01225">
    <property type="entry name" value="Mur_ligase"/>
    <property type="match status" value="1"/>
</dbReference>
<accession>A0ABV6SHB2</accession>
<dbReference type="RefSeq" id="WP_376943354.1">
    <property type="nucleotide sequence ID" value="NZ_CP171449.1"/>
</dbReference>
<protein>
    <recommendedName>
        <fullName evidence="9">UDP-N-acetylmuramate--L-alanyl-gamma-D-glutamyl-meso-2,6-diaminoheptandioate ligase</fullName>
        <ecNumber evidence="9">6.3.2.45</ecNumber>
    </recommendedName>
    <alternativeName>
        <fullName evidence="9">Murein peptide ligase</fullName>
    </alternativeName>
    <alternativeName>
        <fullName evidence="9">UDP-N-acetylmuramate:L-alanyl-gamma-D-glutamyl-meso-diaminopimelate ligase</fullName>
    </alternativeName>
</protein>
<evidence type="ECO:0000256" key="4">
    <source>
        <dbReference type="ARBA" id="ARBA00022840"/>
    </source>
</evidence>
<evidence type="ECO:0000256" key="9">
    <source>
        <dbReference type="HAMAP-Rule" id="MF_02020"/>
    </source>
</evidence>
<dbReference type="Gene3D" id="3.90.190.20">
    <property type="entry name" value="Mur ligase, C-terminal domain"/>
    <property type="match status" value="1"/>
</dbReference>
<dbReference type="Pfam" id="PF02875">
    <property type="entry name" value="Mur_ligase_C"/>
    <property type="match status" value="1"/>
</dbReference>
<dbReference type="SUPFAM" id="SSF53623">
    <property type="entry name" value="MurD-like peptide ligases, catalytic domain"/>
    <property type="match status" value="1"/>
</dbReference>
<dbReference type="InterPro" id="IPR013221">
    <property type="entry name" value="Mur_ligase_cen"/>
</dbReference>
<evidence type="ECO:0000256" key="7">
    <source>
        <dbReference type="ARBA" id="ARBA00023306"/>
    </source>
</evidence>
<feature type="binding site" evidence="9">
    <location>
        <begin position="110"/>
        <end position="116"/>
    </location>
    <ligand>
        <name>ATP</name>
        <dbReference type="ChEBI" id="CHEBI:30616"/>
    </ligand>
</feature>
<evidence type="ECO:0000256" key="5">
    <source>
        <dbReference type="ARBA" id="ARBA00022960"/>
    </source>
</evidence>
<evidence type="ECO:0000256" key="3">
    <source>
        <dbReference type="ARBA" id="ARBA00022741"/>
    </source>
</evidence>
<dbReference type="InterPro" id="IPR004101">
    <property type="entry name" value="Mur_ligase_C"/>
</dbReference>
<evidence type="ECO:0000256" key="2">
    <source>
        <dbReference type="ARBA" id="ARBA00022618"/>
    </source>
</evidence>
<evidence type="ECO:0000313" key="14">
    <source>
        <dbReference type="Proteomes" id="UP001589891"/>
    </source>
</evidence>
<sequence>MHIHILGICGTFMGSLAVLAKELGHRVTGSDANVYPPMSTQLEAQGIELMQGYAPGHLQPAPDLVVIGNALSRGNSAVEYVLNQGLPYVSGPQWLADHVLQGRWVLAVAGTHGKTTTTSMLAWVLEQAGMSPGFLIGGVPQNFGVSARLGGSDFFVVEADEYDSAFFDKRSKFVHYRPRTAILNNLEFDHADIFPDLAAIKRQFHHLVRTIPSQGLIIYPAIEEAIERMLAMGRWTPVQTTGEGGQWQARLLVEDGSRFEVRFEGMPQGVVDWELSGRHNVANALAALAAARHVGVVAEQGIVALGGFRNVKRRMEKVAEVRGVTLYDDFAHHPTAIATTLDGLRKRVGEAPIIAVIEPRSNSMKLGAHRDGLPAAVAQADQVVWYAPPNLGWDLAATAAACPVPAVVCESLEAIIARVVSQAAPGTQVVIMSNGSFGGLHGKLASALED</sequence>
<dbReference type="Gene3D" id="3.40.50.720">
    <property type="entry name" value="NAD(P)-binding Rossmann-like Domain"/>
    <property type="match status" value="1"/>
</dbReference>
<dbReference type="EC" id="6.3.2.45" evidence="9"/>
<proteinExistence type="inferred from homology"/>
<dbReference type="HAMAP" id="MF_02020">
    <property type="entry name" value="Mpl"/>
    <property type="match status" value="1"/>
</dbReference>
<gene>
    <name evidence="9 13" type="primary">mpl</name>
    <name evidence="13" type="ORF">ACFFGX_04735</name>
</gene>
<dbReference type="NCBIfam" id="TIGR01081">
    <property type="entry name" value="mpl"/>
    <property type="match status" value="1"/>
</dbReference>
<keyword evidence="14" id="KW-1185">Reference proteome</keyword>
<evidence type="ECO:0000256" key="8">
    <source>
        <dbReference type="ARBA" id="ARBA00023316"/>
    </source>
</evidence>
<name>A0ABV6SHB2_AZOPA</name>
<feature type="domain" description="Mur ligase central" evidence="12">
    <location>
        <begin position="108"/>
        <end position="291"/>
    </location>
</feature>
<dbReference type="Pfam" id="PF08245">
    <property type="entry name" value="Mur_ligase_M"/>
    <property type="match status" value="1"/>
</dbReference>
<dbReference type="Gene3D" id="3.40.1190.10">
    <property type="entry name" value="Mur-like, catalytic domain"/>
    <property type="match status" value="1"/>
</dbReference>